<accession>A0A922LQA6</accession>
<dbReference type="Proteomes" id="UP000471633">
    <property type="component" value="Unassembled WGS sequence"/>
</dbReference>
<reference evidence="1" key="3">
    <citation type="submission" date="2021-06" db="EMBL/GenBank/DDBJ databases">
        <title>Chromosome-level genome assembly for S. haematobium.</title>
        <authorList>
            <person name="Stroehlein A.J."/>
        </authorList>
    </citation>
    <scope>NUCLEOTIDE SEQUENCE</scope>
</reference>
<proteinExistence type="predicted"/>
<keyword evidence="2" id="KW-1185">Reference proteome</keyword>
<reference evidence="1" key="2">
    <citation type="journal article" date="2019" name="Gigascience">
        <title>High-quality Schistosoma haematobium genome achieved by single-molecule and long-range sequencing.</title>
        <authorList>
            <person name="Stroehlein A.J."/>
            <person name="Korhonen P.K."/>
            <person name="Chong T.M."/>
            <person name="Lim Y.L."/>
            <person name="Chan K.G."/>
            <person name="Webster B."/>
            <person name="Rollinson D."/>
            <person name="Brindley P.J."/>
            <person name="Gasser R.B."/>
            <person name="Young N.D."/>
        </authorList>
    </citation>
    <scope>NUCLEOTIDE SEQUENCE</scope>
</reference>
<reference evidence="1" key="1">
    <citation type="journal article" date="2012" name="Nat. Genet.">
        <title>Whole-genome sequence of Schistosoma haematobium.</title>
        <authorList>
            <person name="Young N.D."/>
            <person name="Jex A.R."/>
            <person name="Li B."/>
            <person name="Liu S."/>
            <person name="Yang L."/>
            <person name="Xiong Z."/>
            <person name="Li Y."/>
            <person name="Cantacessi C."/>
            <person name="Hall R.S."/>
            <person name="Xu X."/>
            <person name="Chen F."/>
            <person name="Wu X."/>
            <person name="Zerlotini A."/>
            <person name="Oliveira G."/>
            <person name="Hofmann A."/>
            <person name="Zhang G."/>
            <person name="Fang X."/>
            <person name="Kang Y."/>
            <person name="Campbell B.E."/>
            <person name="Loukas A."/>
            <person name="Ranganathan S."/>
            <person name="Rollinson D."/>
            <person name="Rinaldi G."/>
            <person name="Brindley P.J."/>
            <person name="Yang H."/>
            <person name="Wang J."/>
            <person name="Wang J."/>
            <person name="Gasser R.B."/>
        </authorList>
    </citation>
    <scope>NUCLEOTIDE SEQUENCE</scope>
</reference>
<protein>
    <submittedName>
        <fullName evidence="1">Uncharacterized protein</fullName>
    </submittedName>
</protein>
<dbReference type="EMBL" id="AMPZ03000002">
    <property type="protein sequence ID" value="KAH9591212.1"/>
    <property type="molecule type" value="Genomic_DNA"/>
</dbReference>
<comment type="caution">
    <text evidence="1">The sequence shown here is derived from an EMBL/GenBank/DDBJ whole genome shotgun (WGS) entry which is preliminary data.</text>
</comment>
<dbReference type="RefSeq" id="XP_051071473.1">
    <property type="nucleotide sequence ID" value="XM_051211417.1"/>
</dbReference>
<evidence type="ECO:0000313" key="1">
    <source>
        <dbReference type="EMBL" id="KAH9591212.1"/>
    </source>
</evidence>
<dbReference type="GeneID" id="24592843"/>
<organism evidence="1 2">
    <name type="scientific">Schistosoma haematobium</name>
    <name type="common">Blood fluke</name>
    <dbReference type="NCBI Taxonomy" id="6185"/>
    <lineage>
        <taxon>Eukaryota</taxon>
        <taxon>Metazoa</taxon>
        <taxon>Spiralia</taxon>
        <taxon>Lophotrochozoa</taxon>
        <taxon>Platyhelminthes</taxon>
        <taxon>Trematoda</taxon>
        <taxon>Digenea</taxon>
        <taxon>Strigeidida</taxon>
        <taxon>Schistosomatoidea</taxon>
        <taxon>Schistosomatidae</taxon>
        <taxon>Schistosoma</taxon>
    </lineage>
</organism>
<sequence>MSGTGNSVGSSHLVSLYQTLEQKEFVGRDQDEYVPETFKRKLTGILNNIRQVRPELIPQQVAVGYFADISCYEGIIPLKEYMKLYDIPYETSSQSELTWPIERNSFIYK</sequence>
<evidence type="ECO:0000313" key="2">
    <source>
        <dbReference type="Proteomes" id="UP000471633"/>
    </source>
</evidence>
<dbReference type="AlphaFoldDB" id="A0A922LQA6"/>
<dbReference type="CTD" id="24592843"/>
<name>A0A922LQA6_SCHHA</name>
<reference evidence="1" key="4">
    <citation type="journal article" date="2022" name="PLoS Pathog.">
        <title>Chromosome-level genome of Schistosoma haematobium underpins genome-wide explorations of molecular variation.</title>
        <authorList>
            <person name="Stroehlein A.J."/>
            <person name="Korhonen P.K."/>
            <person name="Lee V.V."/>
            <person name="Ralph S.A."/>
            <person name="Mentink-Kane M."/>
            <person name="You H."/>
            <person name="McManus D.P."/>
            <person name="Tchuente L.T."/>
            <person name="Stothard J.R."/>
            <person name="Kaur P."/>
            <person name="Dudchenko O."/>
            <person name="Aiden E.L."/>
            <person name="Yang B."/>
            <person name="Yang H."/>
            <person name="Emery A.M."/>
            <person name="Webster B.L."/>
            <person name="Brindley P.J."/>
            <person name="Rollinson D."/>
            <person name="Chang B.C.H."/>
            <person name="Gasser R.B."/>
            <person name="Young N.D."/>
        </authorList>
    </citation>
    <scope>NUCLEOTIDE SEQUENCE</scope>
</reference>
<gene>
    <name evidence="1" type="ORF">MS3_00003582</name>
</gene>